<gene>
    <name evidence="8" type="ORF">DI628_06285</name>
</gene>
<proteinExistence type="inferred from homology"/>
<comment type="similarity">
    <text evidence="1">Belongs to the guanylate kinase family.</text>
</comment>
<organism evidence="8 9">
    <name type="scientific">Blastochloris viridis</name>
    <name type="common">Rhodopseudomonas viridis</name>
    <dbReference type="NCBI Taxonomy" id="1079"/>
    <lineage>
        <taxon>Bacteria</taxon>
        <taxon>Pseudomonadati</taxon>
        <taxon>Pseudomonadota</taxon>
        <taxon>Alphaproteobacteria</taxon>
        <taxon>Hyphomicrobiales</taxon>
        <taxon>Blastochloridaceae</taxon>
        <taxon>Blastochloris</taxon>
    </lineage>
</organism>
<dbReference type="InterPro" id="IPR008144">
    <property type="entry name" value="Guanylate_kin-like_dom"/>
</dbReference>
<dbReference type="PROSITE" id="PS50052">
    <property type="entry name" value="GUANYLATE_KINASE_2"/>
    <property type="match status" value="1"/>
</dbReference>
<evidence type="ECO:0000256" key="3">
    <source>
        <dbReference type="ARBA" id="ARBA00016296"/>
    </source>
</evidence>
<dbReference type="PANTHER" id="PTHR23117">
    <property type="entry name" value="GUANYLATE KINASE-RELATED"/>
    <property type="match status" value="1"/>
</dbReference>
<evidence type="ECO:0000259" key="7">
    <source>
        <dbReference type="PROSITE" id="PS50052"/>
    </source>
</evidence>
<protein>
    <recommendedName>
        <fullName evidence="3">Guanylate kinase</fullName>
        <ecNumber evidence="2">2.7.4.8</ecNumber>
    </recommendedName>
    <alternativeName>
        <fullName evidence="6">GMP kinase</fullName>
    </alternativeName>
</protein>
<dbReference type="InterPro" id="IPR008145">
    <property type="entry name" value="GK/Ca_channel_bsu"/>
</dbReference>
<evidence type="ECO:0000313" key="8">
    <source>
        <dbReference type="EMBL" id="TKW60508.1"/>
    </source>
</evidence>
<evidence type="ECO:0000256" key="1">
    <source>
        <dbReference type="ARBA" id="ARBA00005790"/>
    </source>
</evidence>
<dbReference type="FunFam" id="3.30.63.10:FF:000002">
    <property type="entry name" value="Guanylate kinase 1"/>
    <property type="match status" value="1"/>
</dbReference>
<dbReference type="CDD" id="cd00071">
    <property type="entry name" value="GMPK"/>
    <property type="match status" value="1"/>
</dbReference>
<feature type="domain" description="Guanylate kinase-like" evidence="7">
    <location>
        <begin position="9"/>
        <end position="206"/>
    </location>
</feature>
<dbReference type="InterPro" id="IPR020590">
    <property type="entry name" value="Guanylate_kinase_CS"/>
</dbReference>
<accession>A0A6N4QYH2</accession>
<dbReference type="AlphaFoldDB" id="A0A6N4QYH2"/>
<dbReference type="SMART" id="SM00072">
    <property type="entry name" value="GuKc"/>
    <property type="match status" value="1"/>
</dbReference>
<dbReference type="Proteomes" id="UP000320948">
    <property type="component" value="Unassembled WGS sequence"/>
</dbReference>
<dbReference type="PANTHER" id="PTHR23117:SF13">
    <property type="entry name" value="GUANYLATE KINASE"/>
    <property type="match status" value="1"/>
</dbReference>
<dbReference type="EMBL" id="VAFM01000002">
    <property type="protein sequence ID" value="TKW60508.1"/>
    <property type="molecule type" value="Genomic_DNA"/>
</dbReference>
<evidence type="ECO:0000313" key="9">
    <source>
        <dbReference type="Proteomes" id="UP000320948"/>
    </source>
</evidence>
<dbReference type="InterPro" id="IPR027417">
    <property type="entry name" value="P-loop_NTPase"/>
</dbReference>
<dbReference type="Pfam" id="PF00625">
    <property type="entry name" value="Guanylate_kin"/>
    <property type="match status" value="1"/>
</dbReference>
<dbReference type="Gene3D" id="3.40.50.300">
    <property type="entry name" value="P-loop containing nucleotide triphosphate hydrolases"/>
    <property type="match status" value="1"/>
</dbReference>
<keyword evidence="5 8" id="KW-0418">Kinase</keyword>
<dbReference type="PROSITE" id="PS00856">
    <property type="entry name" value="GUANYLATE_KINASE_1"/>
    <property type="match status" value="1"/>
</dbReference>
<sequence>MLKPVKERPMLITITGPSGTGKSAVISALLSQDPKLRRFVTATTRTPRPGEEHGRDYYFMERAEFEAGVAKGEFLEHNPNYNGNMYGTPKWEVERLFDEGFDVISDINAIGVRLFEQAMPQRIFKLLILPPNRERLEQRLTKRNPELADEGRVRLQQIEADMDNLHNPSYVFTNPDMVGTSYGDYDVVLVNDVLEHTVAEVAKVITNERAKRGQ</sequence>
<evidence type="ECO:0000256" key="6">
    <source>
        <dbReference type="ARBA" id="ARBA00030128"/>
    </source>
</evidence>
<comment type="caution">
    <text evidence="8">The sequence shown here is derived from an EMBL/GenBank/DDBJ whole genome shotgun (WGS) entry which is preliminary data.</text>
</comment>
<dbReference type="GO" id="GO:0004385">
    <property type="term" value="F:GMP kinase activity"/>
    <property type="evidence" value="ECO:0007669"/>
    <property type="project" value="UniProtKB-EC"/>
</dbReference>
<keyword evidence="4" id="KW-0808">Transferase</keyword>
<evidence type="ECO:0000256" key="5">
    <source>
        <dbReference type="ARBA" id="ARBA00022777"/>
    </source>
</evidence>
<evidence type="ECO:0000256" key="2">
    <source>
        <dbReference type="ARBA" id="ARBA00012961"/>
    </source>
</evidence>
<dbReference type="EC" id="2.7.4.8" evidence="2"/>
<name>A0A6N4QYH2_BLAVI</name>
<dbReference type="SUPFAM" id="SSF52540">
    <property type="entry name" value="P-loop containing nucleoside triphosphate hydrolases"/>
    <property type="match status" value="1"/>
</dbReference>
<dbReference type="GO" id="GO:0005829">
    <property type="term" value="C:cytosol"/>
    <property type="evidence" value="ECO:0007669"/>
    <property type="project" value="TreeGrafter"/>
</dbReference>
<evidence type="ECO:0000256" key="4">
    <source>
        <dbReference type="ARBA" id="ARBA00022679"/>
    </source>
</evidence>
<reference evidence="8 9" key="1">
    <citation type="journal article" date="2017" name="Nat. Commun.">
        <title>In situ click chemistry generation of cyclooxygenase-2 inhibitors.</title>
        <authorList>
            <person name="Bhardwaj A."/>
            <person name="Kaur J."/>
            <person name="Wuest M."/>
            <person name="Wuest F."/>
        </authorList>
    </citation>
    <scope>NUCLEOTIDE SEQUENCE [LARGE SCALE GENOMIC DNA]</scope>
    <source>
        <strain evidence="8">S2_018_000_R2_106</strain>
    </source>
</reference>